<dbReference type="InterPro" id="IPR016084">
    <property type="entry name" value="Haem_Oase-like_multi-hlx"/>
</dbReference>
<name>A0A537K4N5_9BACT</name>
<comment type="catalytic activity">
    <reaction evidence="4">
        <text>6-(2-amino-2-carboxyethyl)-7,8-dioxo-1,2,3,4,7,8-hexahydroquinoline-2,4-dicarboxylate + 3 O2 = pyrroloquinoline quinone + 2 H2O2 + 2 H2O + H(+)</text>
        <dbReference type="Rhea" id="RHEA:10692"/>
        <dbReference type="ChEBI" id="CHEBI:15377"/>
        <dbReference type="ChEBI" id="CHEBI:15378"/>
        <dbReference type="ChEBI" id="CHEBI:15379"/>
        <dbReference type="ChEBI" id="CHEBI:16240"/>
        <dbReference type="ChEBI" id="CHEBI:58442"/>
        <dbReference type="ChEBI" id="CHEBI:58778"/>
        <dbReference type="EC" id="1.3.3.11"/>
    </reaction>
</comment>
<dbReference type="UniPathway" id="UPA00539"/>
<dbReference type="InterPro" id="IPR039068">
    <property type="entry name" value="PqqC-like"/>
</dbReference>
<comment type="pathway">
    <text evidence="1">Cofactor biosynthesis; thiamine diphosphate biosynthesis.</text>
</comment>
<dbReference type="HAMAP" id="MF_00654">
    <property type="entry name" value="PQQ_syn_PqqC"/>
    <property type="match status" value="1"/>
</dbReference>
<dbReference type="PANTHER" id="PTHR40279">
    <property type="entry name" value="PQQC-LIKE PROTEIN"/>
    <property type="match status" value="1"/>
</dbReference>
<sequence>MGGDAVTDPWPADVLEQRIRDLLAERYHDRHPFNRRMHEGTLSPEQLRGWAANRFYYQQVIPVKDAVLLSKLPWEYRREWIRRIIDHDGTRPGEGGLEAWLRLGEALGLRRADLLEHRFLVPGARFACDAYVTFVRDHSWVEGMASSLTELSAPSIMAVRISAFEEHYPWVEPEGLEYFRSRVTQGSRDAAYALPIVLEHAGTREAQQAVLRAVAAKCDILGAFLDAVAGTFPA</sequence>
<reference evidence="6 7" key="1">
    <citation type="journal article" date="2019" name="Nat. Microbiol.">
        <title>Mediterranean grassland soil C-N compound turnover is dependent on rainfall and depth, and is mediated by genomically divergent microorganisms.</title>
        <authorList>
            <person name="Diamond S."/>
            <person name="Andeer P.F."/>
            <person name="Li Z."/>
            <person name="Crits-Christoph A."/>
            <person name="Burstein D."/>
            <person name="Anantharaman K."/>
            <person name="Lane K.R."/>
            <person name="Thomas B.C."/>
            <person name="Pan C."/>
            <person name="Northen T.R."/>
            <person name="Banfield J.F."/>
        </authorList>
    </citation>
    <scope>NUCLEOTIDE SEQUENCE [LARGE SCALE GENOMIC DNA]</scope>
    <source>
        <strain evidence="6">NP_3</strain>
    </source>
</reference>
<accession>A0A537K4N5</accession>
<dbReference type="NCBIfam" id="TIGR02111">
    <property type="entry name" value="PQQ_syn_pqqC"/>
    <property type="match status" value="1"/>
</dbReference>
<protein>
    <recommendedName>
        <fullName evidence="4">Pyrroloquinoline-quinone synthase</fullName>
        <ecNumber evidence="4">1.3.3.11</ecNumber>
    </recommendedName>
    <alternativeName>
        <fullName evidence="4">Coenzyme PQQ synthesis protein C</fullName>
    </alternativeName>
    <alternativeName>
        <fullName evidence="4">Pyrroloquinoline quinone biosynthesis protein C</fullName>
    </alternativeName>
</protein>
<dbReference type="PANTHER" id="PTHR40279:SF3">
    <property type="entry name" value="4-AMINOBENZOATE SYNTHASE"/>
    <property type="match status" value="1"/>
</dbReference>
<dbReference type="Gene3D" id="1.20.910.10">
    <property type="entry name" value="Heme oxygenase-like"/>
    <property type="match status" value="1"/>
</dbReference>
<dbReference type="EMBL" id="VBAK01000112">
    <property type="protein sequence ID" value="TMI90482.1"/>
    <property type="molecule type" value="Genomic_DNA"/>
</dbReference>
<dbReference type="AlphaFoldDB" id="A0A537K4N5"/>
<proteinExistence type="inferred from homology"/>
<dbReference type="GO" id="GO:0018189">
    <property type="term" value="P:pyrroloquinoline quinone biosynthetic process"/>
    <property type="evidence" value="ECO:0007669"/>
    <property type="project" value="UniProtKB-UniRule"/>
</dbReference>
<dbReference type="Pfam" id="PF03070">
    <property type="entry name" value="TENA_THI-4"/>
    <property type="match status" value="1"/>
</dbReference>
<dbReference type="InterPro" id="IPR004305">
    <property type="entry name" value="Thiaminase-2/PQQC"/>
</dbReference>
<comment type="function">
    <text evidence="4">Ring cyclization and eight-electron oxidation of 3a-(2-amino-2-carboxyethyl)-4,5-dioxo-4,5,6,7,8,9-hexahydroquinoline-7,9-dicarboxylic-acid to PQQ.</text>
</comment>
<evidence type="ECO:0000256" key="1">
    <source>
        <dbReference type="ARBA" id="ARBA00004948"/>
    </source>
</evidence>
<feature type="domain" description="Thiaminase-2/PQQC" evidence="5">
    <location>
        <begin position="17"/>
        <end position="226"/>
    </location>
</feature>
<evidence type="ECO:0000256" key="3">
    <source>
        <dbReference type="ARBA" id="ARBA00023002"/>
    </source>
</evidence>
<keyword evidence="3 4" id="KW-0560">Oxidoreductase</keyword>
<comment type="caution">
    <text evidence="6">The sequence shown here is derived from an EMBL/GenBank/DDBJ whole genome shotgun (WGS) entry which is preliminary data.</text>
</comment>
<dbReference type="Proteomes" id="UP000318509">
    <property type="component" value="Unassembled WGS sequence"/>
</dbReference>
<comment type="similarity">
    <text evidence="4">Belongs to the PqqC family.</text>
</comment>
<evidence type="ECO:0000256" key="2">
    <source>
        <dbReference type="ARBA" id="ARBA00022905"/>
    </source>
</evidence>
<organism evidence="6 7">
    <name type="scientific">Candidatus Segetimicrobium genomatis</name>
    <dbReference type="NCBI Taxonomy" id="2569760"/>
    <lineage>
        <taxon>Bacteria</taxon>
        <taxon>Bacillati</taxon>
        <taxon>Candidatus Sysuimicrobiota</taxon>
        <taxon>Candidatus Sysuimicrobiia</taxon>
        <taxon>Candidatus Sysuimicrobiales</taxon>
        <taxon>Candidatus Segetimicrobiaceae</taxon>
        <taxon>Candidatus Segetimicrobium</taxon>
    </lineage>
</organism>
<dbReference type="InterPro" id="IPR011845">
    <property type="entry name" value="PqqC"/>
</dbReference>
<evidence type="ECO:0000256" key="4">
    <source>
        <dbReference type="HAMAP-Rule" id="MF_00654"/>
    </source>
</evidence>
<evidence type="ECO:0000313" key="7">
    <source>
        <dbReference type="Proteomes" id="UP000318509"/>
    </source>
</evidence>
<dbReference type="GO" id="GO:0033732">
    <property type="term" value="F:pyrroloquinoline-quinone synthase activity"/>
    <property type="evidence" value="ECO:0007669"/>
    <property type="project" value="UniProtKB-EC"/>
</dbReference>
<gene>
    <name evidence="4 6" type="primary">pqqC</name>
    <name evidence="6" type="ORF">E6H00_06810</name>
</gene>
<dbReference type="SUPFAM" id="SSF48613">
    <property type="entry name" value="Heme oxygenase-like"/>
    <property type="match status" value="1"/>
</dbReference>
<evidence type="ECO:0000259" key="5">
    <source>
        <dbReference type="Pfam" id="PF03070"/>
    </source>
</evidence>
<evidence type="ECO:0000313" key="6">
    <source>
        <dbReference type="EMBL" id="TMI90482.1"/>
    </source>
</evidence>
<comment type="pathway">
    <text evidence="4">Cofactor biosynthesis; pyrroloquinoline quinone biosynthesis.</text>
</comment>
<dbReference type="EC" id="1.3.3.11" evidence="4"/>
<keyword evidence="2 4" id="KW-0884">PQQ biosynthesis</keyword>